<dbReference type="SUPFAM" id="SSF52540">
    <property type="entry name" value="P-loop containing nucleoside triphosphate hydrolases"/>
    <property type="match status" value="1"/>
</dbReference>
<evidence type="ECO:0000256" key="4">
    <source>
        <dbReference type="ARBA" id="ARBA00022840"/>
    </source>
</evidence>
<sequence>MPAIDPRLLRYTRATRVFLTLSVLIGIGQAVVILTQAWLLASIITDAFLHDAGLPELGHRLILLATALAGRAVLGWLAEVTAHHSSAAVKSELRMRLLRQVVRLGPRWLTGERSSELTTLATRGIDALDDYFSRYLPQLVLVCFVPLVVAARMFAADWLSASIVLVTLPLIPIFMILVGLTTRQLMSRQWAALQLLTHHFLDVLAGLGTLKAFGRSRAQVATIEKLADRQRRATLASLRIAFLSSLVLELLATLSVALVAVSVGLRLVDGRLDLQTALLVLILAPEAYLPLRMLGAHYHASTEGLAAAEQVFSVLDQVVPAEGSARLAADRTIELDQVTVAGADRDQPAIDSLSLTVPAGRVTGIVGPSGCGKSTLLAVLLGFTRPANGRILVDGIDLATADPDHWRSQIAWLRQEPVLFAGTVFENIRLGRPDADDSAVRRAACAARVDVPLEKLIGERGNGVSAGQHRRIALARALLLDAPLLLLDEPTEGVDPEIEHELLSTLPAAFAGRTVVLVTHRAALLGLCDHVIELAPAEVPA</sequence>
<dbReference type="InterPro" id="IPR011527">
    <property type="entry name" value="ABC1_TM_dom"/>
</dbReference>
<dbReference type="InterPro" id="IPR003593">
    <property type="entry name" value="AAA+_ATPase"/>
</dbReference>
<keyword evidence="4" id="KW-0067">ATP-binding</keyword>
<dbReference type="Pfam" id="PF00664">
    <property type="entry name" value="ABC_membrane"/>
    <property type="match status" value="1"/>
</dbReference>
<dbReference type="PANTHER" id="PTHR24221:SF590">
    <property type="entry name" value="COMPONENT LINKED WITH THE ASSEMBLY OF CYTOCHROME' TRANSPORT TRANSMEMBRANE ATP-BINDING PROTEIN ABC TRANSPORTER CYDD-RELATED"/>
    <property type="match status" value="1"/>
</dbReference>
<feature type="transmembrane region" description="Helical" evidence="7">
    <location>
        <begin position="161"/>
        <end position="180"/>
    </location>
</feature>
<proteinExistence type="predicted"/>
<evidence type="ECO:0000256" key="3">
    <source>
        <dbReference type="ARBA" id="ARBA00022741"/>
    </source>
</evidence>
<dbReference type="InterPro" id="IPR027417">
    <property type="entry name" value="P-loop_NTPase"/>
</dbReference>
<dbReference type="NCBIfam" id="TIGR02857">
    <property type="entry name" value="CydD"/>
    <property type="match status" value="1"/>
</dbReference>
<dbReference type="GO" id="GO:0005524">
    <property type="term" value="F:ATP binding"/>
    <property type="evidence" value="ECO:0007669"/>
    <property type="project" value="UniProtKB-KW"/>
</dbReference>
<evidence type="ECO:0000256" key="5">
    <source>
        <dbReference type="ARBA" id="ARBA00022989"/>
    </source>
</evidence>
<organism evidence="10 11">
    <name type="scientific">Kribbella qitaiheensis</name>
    <dbReference type="NCBI Taxonomy" id="1544730"/>
    <lineage>
        <taxon>Bacteria</taxon>
        <taxon>Bacillati</taxon>
        <taxon>Actinomycetota</taxon>
        <taxon>Actinomycetes</taxon>
        <taxon>Propionibacteriales</taxon>
        <taxon>Kribbellaceae</taxon>
        <taxon>Kribbella</taxon>
    </lineage>
</organism>
<dbReference type="GO" id="GO:0140359">
    <property type="term" value="F:ABC-type transporter activity"/>
    <property type="evidence" value="ECO:0007669"/>
    <property type="project" value="InterPro"/>
</dbReference>
<name>A0A7G6WSK5_9ACTN</name>
<dbReference type="CDD" id="cd03228">
    <property type="entry name" value="ABCC_MRP_Like"/>
    <property type="match status" value="1"/>
</dbReference>
<keyword evidence="3" id="KW-0547">Nucleotide-binding</keyword>
<gene>
    <name evidence="10" type="primary">cydD</name>
    <name evidence="10" type="ORF">F1D05_02425</name>
</gene>
<keyword evidence="5 7" id="KW-1133">Transmembrane helix</keyword>
<dbReference type="InterPro" id="IPR039421">
    <property type="entry name" value="Type_1_exporter"/>
</dbReference>
<feature type="transmembrane region" description="Helical" evidence="7">
    <location>
        <begin position="135"/>
        <end position="155"/>
    </location>
</feature>
<evidence type="ECO:0000256" key="6">
    <source>
        <dbReference type="ARBA" id="ARBA00023136"/>
    </source>
</evidence>
<keyword evidence="11" id="KW-1185">Reference proteome</keyword>
<feature type="transmembrane region" description="Helical" evidence="7">
    <location>
        <begin position="240"/>
        <end position="268"/>
    </location>
</feature>
<dbReference type="PROSITE" id="PS50929">
    <property type="entry name" value="ABC_TM1F"/>
    <property type="match status" value="1"/>
</dbReference>
<dbReference type="KEGG" id="kqi:F1D05_02425"/>
<evidence type="ECO:0000259" key="8">
    <source>
        <dbReference type="PROSITE" id="PS50893"/>
    </source>
</evidence>
<dbReference type="AlphaFoldDB" id="A0A7G6WSK5"/>
<dbReference type="SMART" id="SM00382">
    <property type="entry name" value="AAA"/>
    <property type="match status" value="1"/>
</dbReference>
<evidence type="ECO:0000313" key="11">
    <source>
        <dbReference type="Proteomes" id="UP000515563"/>
    </source>
</evidence>
<feature type="transmembrane region" description="Helical" evidence="7">
    <location>
        <begin position="17"/>
        <end position="41"/>
    </location>
</feature>
<dbReference type="Gene3D" id="3.40.50.300">
    <property type="entry name" value="P-loop containing nucleotide triphosphate hydrolases"/>
    <property type="match status" value="1"/>
</dbReference>
<evidence type="ECO:0000259" key="9">
    <source>
        <dbReference type="PROSITE" id="PS50929"/>
    </source>
</evidence>
<dbReference type="PANTHER" id="PTHR24221">
    <property type="entry name" value="ATP-BINDING CASSETTE SUB-FAMILY B"/>
    <property type="match status" value="1"/>
</dbReference>
<dbReference type="Proteomes" id="UP000515563">
    <property type="component" value="Chromosome"/>
</dbReference>
<dbReference type="Gene3D" id="1.20.1560.10">
    <property type="entry name" value="ABC transporter type 1, transmembrane domain"/>
    <property type="match status" value="1"/>
</dbReference>
<evidence type="ECO:0000256" key="2">
    <source>
        <dbReference type="ARBA" id="ARBA00022692"/>
    </source>
</evidence>
<dbReference type="Pfam" id="PF00005">
    <property type="entry name" value="ABC_tran"/>
    <property type="match status" value="1"/>
</dbReference>
<accession>A0A7G6WSK5</accession>
<feature type="transmembrane region" description="Helical" evidence="7">
    <location>
        <begin position="61"/>
        <end position="78"/>
    </location>
</feature>
<dbReference type="GO" id="GO:0042883">
    <property type="term" value="P:cysteine transport"/>
    <property type="evidence" value="ECO:0007669"/>
    <property type="project" value="InterPro"/>
</dbReference>
<dbReference type="InterPro" id="IPR036640">
    <property type="entry name" value="ABC1_TM_sf"/>
</dbReference>
<dbReference type="EMBL" id="CP043661">
    <property type="protein sequence ID" value="QNE16970.1"/>
    <property type="molecule type" value="Genomic_DNA"/>
</dbReference>
<protein>
    <submittedName>
        <fullName evidence="10">Thiol reductant ABC exporter subunit CydD</fullName>
    </submittedName>
</protein>
<evidence type="ECO:0000313" key="10">
    <source>
        <dbReference type="EMBL" id="QNE16970.1"/>
    </source>
</evidence>
<reference evidence="10 11" key="2">
    <citation type="journal article" date="2020" name="Microbiol. Resour. Announc.">
        <title>Antarctic desert soil bacteria exhibit high novel natural product potential, evaluated through long-read genome sequencing and comparative genomics.</title>
        <authorList>
            <person name="Benaud N."/>
            <person name="Edwards R.J."/>
            <person name="Amos T.G."/>
            <person name="D'Agostino P.M."/>
            <person name="Gutierrez-Chavez C."/>
            <person name="Montgomery K."/>
            <person name="Nicetic I."/>
            <person name="Ferrari B.C."/>
        </authorList>
    </citation>
    <scope>NUCLEOTIDE SEQUENCE [LARGE SCALE GENOMIC DNA]</scope>
    <source>
        <strain evidence="10 11">SPB151</strain>
    </source>
</reference>
<dbReference type="InterPro" id="IPR003439">
    <property type="entry name" value="ABC_transporter-like_ATP-bd"/>
</dbReference>
<comment type="subcellular location">
    <subcellularLocation>
        <location evidence="1">Cell membrane</location>
        <topology evidence="1">Multi-pass membrane protein</topology>
    </subcellularLocation>
</comment>
<dbReference type="PROSITE" id="PS50893">
    <property type="entry name" value="ABC_TRANSPORTER_2"/>
    <property type="match status" value="1"/>
</dbReference>
<feature type="domain" description="ABC transporter" evidence="8">
    <location>
        <begin position="333"/>
        <end position="541"/>
    </location>
</feature>
<dbReference type="SUPFAM" id="SSF90123">
    <property type="entry name" value="ABC transporter transmembrane region"/>
    <property type="match status" value="1"/>
</dbReference>
<dbReference type="RefSeq" id="WP_185445804.1">
    <property type="nucleotide sequence ID" value="NZ_CP043661.1"/>
</dbReference>
<evidence type="ECO:0000256" key="1">
    <source>
        <dbReference type="ARBA" id="ARBA00004651"/>
    </source>
</evidence>
<reference evidence="11" key="1">
    <citation type="submission" date="2019-09" db="EMBL/GenBank/DDBJ databases">
        <title>Antimicrobial potential of Antarctic Bacteria.</title>
        <authorList>
            <person name="Benaud N."/>
            <person name="Edwards R.J."/>
            <person name="Ferrari B.C."/>
        </authorList>
    </citation>
    <scope>NUCLEOTIDE SEQUENCE [LARGE SCALE GENOMIC DNA]</scope>
    <source>
        <strain evidence="11">SPB151</strain>
    </source>
</reference>
<dbReference type="InterPro" id="IPR014216">
    <property type="entry name" value="ABC_transptr_CydD"/>
</dbReference>
<evidence type="ECO:0000256" key="7">
    <source>
        <dbReference type="SAM" id="Phobius"/>
    </source>
</evidence>
<dbReference type="GO" id="GO:0016887">
    <property type="term" value="F:ATP hydrolysis activity"/>
    <property type="evidence" value="ECO:0007669"/>
    <property type="project" value="InterPro"/>
</dbReference>
<keyword evidence="2 7" id="KW-0812">Transmembrane</keyword>
<feature type="domain" description="ABC transmembrane type-1" evidence="9">
    <location>
        <begin position="21"/>
        <end position="303"/>
    </location>
</feature>
<keyword evidence="6 7" id="KW-0472">Membrane</keyword>
<dbReference type="CDD" id="cd18584">
    <property type="entry name" value="ABC_6TM_AarD_CydD"/>
    <property type="match status" value="1"/>
</dbReference>
<dbReference type="GO" id="GO:0005886">
    <property type="term" value="C:plasma membrane"/>
    <property type="evidence" value="ECO:0007669"/>
    <property type="project" value="UniProtKB-SubCell"/>
</dbReference>